<dbReference type="Gene3D" id="1.10.260.40">
    <property type="entry name" value="lambda repressor-like DNA-binding domains"/>
    <property type="match status" value="1"/>
</dbReference>
<dbReference type="CDD" id="cd01392">
    <property type="entry name" value="HTH_LacI"/>
    <property type="match status" value="1"/>
</dbReference>
<keyword evidence="6" id="KW-1185">Reference proteome</keyword>
<dbReference type="SUPFAM" id="SSF53822">
    <property type="entry name" value="Periplasmic binding protein-like I"/>
    <property type="match status" value="1"/>
</dbReference>
<comment type="caution">
    <text evidence="5">The sequence shown here is derived from an EMBL/GenBank/DDBJ whole genome shotgun (WGS) entry which is preliminary data.</text>
</comment>
<evidence type="ECO:0000313" key="6">
    <source>
        <dbReference type="Proteomes" id="UP001438953"/>
    </source>
</evidence>
<feature type="domain" description="HTH lacI-type" evidence="4">
    <location>
        <begin position="7"/>
        <end position="61"/>
    </location>
</feature>
<keyword evidence="3" id="KW-0804">Transcription</keyword>
<dbReference type="InterPro" id="IPR028082">
    <property type="entry name" value="Peripla_BP_I"/>
</dbReference>
<gene>
    <name evidence="5" type="ORF">VSX56_14740</name>
</gene>
<protein>
    <submittedName>
        <fullName evidence="5">LacI family DNA-binding transcriptional regulator</fullName>
    </submittedName>
</protein>
<keyword evidence="2 5" id="KW-0238">DNA-binding</keyword>
<dbReference type="PANTHER" id="PTHR30146">
    <property type="entry name" value="LACI-RELATED TRANSCRIPTIONAL REPRESSOR"/>
    <property type="match status" value="1"/>
</dbReference>
<dbReference type="Pfam" id="PF00532">
    <property type="entry name" value="Peripla_BP_1"/>
    <property type="match status" value="1"/>
</dbReference>
<dbReference type="Proteomes" id="UP001438953">
    <property type="component" value="Unassembled WGS sequence"/>
</dbReference>
<dbReference type="InterPro" id="IPR000843">
    <property type="entry name" value="HTH_LacI"/>
</dbReference>
<dbReference type="PANTHER" id="PTHR30146:SF109">
    <property type="entry name" value="HTH-TYPE TRANSCRIPTIONAL REGULATOR GALS"/>
    <property type="match status" value="1"/>
</dbReference>
<keyword evidence="1" id="KW-0805">Transcription regulation</keyword>
<name>A0ABV1SJU3_9RHOB</name>
<proteinExistence type="predicted"/>
<dbReference type="InterPro" id="IPR001761">
    <property type="entry name" value="Peripla_BP/Lac1_sug-bd_dom"/>
</dbReference>
<dbReference type="PROSITE" id="PS50932">
    <property type="entry name" value="HTH_LACI_2"/>
    <property type="match status" value="1"/>
</dbReference>
<evidence type="ECO:0000313" key="5">
    <source>
        <dbReference type="EMBL" id="MER5173030.1"/>
    </source>
</evidence>
<reference evidence="5 6" key="1">
    <citation type="submission" date="2024-06" db="EMBL/GenBank/DDBJ databases">
        <title>Thioclava kandeliae sp. nov. from a rhizosphere soil sample of Kandelia candel in a mangrove.</title>
        <authorList>
            <person name="Mu T."/>
        </authorList>
    </citation>
    <scope>NUCLEOTIDE SEQUENCE [LARGE SCALE GENOMIC DNA]</scope>
    <source>
        <strain evidence="5 6">CPCC 100088</strain>
    </source>
</reference>
<dbReference type="SMART" id="SM00354">
    <property type="entry name" value="HTH_LACI"/>
    <property type="match status" value="1"/>
</dbReference>
<sequence length="338" mass="36858">MSQSSRPTLRQLAKHLDLSVTTVSRALKNGAEVNAQTIARVQSTAEALGYIVNRTGQALRTGRSNVLAAMLPLETRSYLSDIARLPLIEGMTIAAQARGYALTVHSSPPEENSLEALARIVSLGLSDGIIITRMLADDPRPDWLAQRHVPFVSFGRSSLDPQNGSRHDYIDIDNAAIAREATKQLIAEGHRRIALQVLDHRDLASQDRINGYCEALTEGGLQVDPDLVCDQHFDMERARASLDRLLDMPTPPSAMVCVSELGLLGALAALRRRNLLPEHSFELISRDNTGMANYLGLPVRAQMVDMVAVGQALAEALITRIETPQSAPIKRLIQPASL</sequence>
<evidence type="ECO:0000256" key="3">
    <source>
        <dbReference type="ARBA" id="ARBA00023163"/>
    </source>
</evidence>
<dbReference type="EMBL" id="JAYWLC010000014">
    <property type="protein sequence ID" value="MER5173030.1"/>
    <property type="molecule type" value="Genomic_DNA"/>
</dbReference>
<evidence type="ECO:0000256" key="1">
    <source>
        <dbReference type="ARBA" id="ARBA00023015"/>
    </source>
</evidence>
<evidence type="ECO:0000259" key="4">
    <source>
        <dbReference type="PROSITE" id="PS50932"/>
    </source>
</evidence>
<dbReference type="Gene3D" id="3.40.50.2300">
    <property type="match status" value="2"/>
</dbReference>
<evidence type="ECO:0000256" key="2">
    <source>
        <dbReference type="ARBA" id="ARBA00023125"/>
    </source>
</evidence>
<dbReference type="GO" id="GO:0003677">
    <property type="term" value="F:DNA binding"/>
    <property type="evidence" value="ECO:0007669"/>
    <property type="project" value="UniProtKB-KW"/>
</dbReference>
<organism evidence="5 6">
    <name type="scientific">Thioclava kandeliae</name>
    <dbReference type="NCBI Taxonomy" id="3070818"/>
    <lineage>
        <taxon>Bacteria</taxon>
        <taxon>Pseudomonadati</taxon>
        <taxon>Pseudomonadota</taxon>
        <taxon>Alphaproteobacteria</taxon>
        <taxon>Rhodobacterales</taxon>
        <taxon>Paracoccaceae</taxon>
        <taxon>Thioclava</taxon>
    </lineage>
</organism>
<dbReference type="InterPro" id="IPR010982">
    <property type="entry name" value="Lambda_DNA-bd_dom_sf"/>
</dbReference>
<dbReference type="RefSeq" id="WP_350938204.1">
    <property type="nucleotide sequence ID" value="NZ_JAYWLC010000014.1"/>
</dbReference>
<accession>A0ABV1SJU3</accession>
<dbReference type="SUPFAM" id="SSF47413">
    <property type="entry name" value="lambda repressor-like DNA-binding domains"/>
    <property type="match status" value="1"/>
</dbReference>